<evidence type="ECO:0000256" key="2">
    <source>
        <dbReference type="ARBA" id="ARBA00006436"/>
    </source>
</evidence>
<dbReference type="InterPro" id="IPR021150">
    <property type="entry name" value="Ubiq_cyt_c_chap"/>
</dbReference>
<dbReference type="RefSeq" id="WP_109252349.1">
    <property type="nucleotide sequence ID" value="NZ_QEXV01000002.1"/>
</dbReference>
<dbReference type="Pfam" id="PF03981">
    <property type="entry name" value="Ubiq_cyt_C_chap"/>
    <property type="match status" value="1"/>
</dbReference>
<organism evidence="4 5">
    <name type="scientific">Marinicauda salina</name>
    <dbReference type="NCBI Taxonomy" id="2135793"/>
    <lineage>
        <taxon>Bacteria</taxon>
        <taxon>Pseudomonadati</taxon>
        <taxon>Pseudomonadota</taxon>
        <taxon>Alphaproteobacteria</taxon>
        <taxon>Maricaulales</taxon>
        <taxon>Maricaulaceae</taxon>
        <taxon>Marinicauda</taxon>
    </lineage>
</organism>
<dbReference type="AlphaFoldDB" id="A0A2U2BVF1"/>
<proteinExistence type="inferred from homology"/>
<name>A0A2U2BVF1_9PROT</name>
<evidence type="ECO:0000313" key="5">
    <source>
        <dbReference type="Proteomes" id="UP000245168"/>
    </source>
</evidence>
<dbReference type="EMBL" id="QEXV01000002">
    <property type="protein sequence ID" value="PWE17995.1"/>
    <property type="molecule type" value="Genomic_DNA"/>
</dbReference>
<dbReference type="PANTHER" id="PTHR12184">
    <property type="entry name" value="UBIQUINOL-CYTOCHROME C REDUCTASE COMPLEX ASSEMBLY FACTOR 1 FAMILY MEMBER"/>
    <property type="match status" value="1"/>
</dbReference>
<accession>A0A2U2BVF1</accession>
<feature type="domain" description="Ubiquinol-cytochrome c chaperone" evidence="3">
    <location>
        <begin position="36"/>
        <end position="173"/>
    </location>
</feature>
<keyword evidence="5" id="KW-1185">Reference proteome</keyword>
<dbReference type="InterPro" id="IPR014569">
    <property type="entry name" value="Ubq_cyt-c_CBP3-rel"/>
</dbReference>
<dbReference type="InterPro" id="IPR007129">
    <property type="entry name" value="Ubiqinol_cyt_c_chaperone_CPB3"/>
</dbReference>
<evidence type="ECO:0000259" key="3">
    <source>
        <dbReference type="Pfam" id="PF03981"/>
    </source>
</evidence>
<dbReference type="PIRSF" id="PIRSF032079">
    <property type="entry name" value="UCP032079"/>
    <property type="match status" value="1"/>
</dbReference>
<evidence type="ECO:0000256" key="1">
    <source>
        <dbReference type="ARBA" id="ARBA00006407"/>
    </source>
</evidence>
<comment type="similarity">
    <text evidence="1">Belongs to the CBP3 family.</text>
</comment>
<sequence>MFKRLFRKGPMRAVGRRLYAQLVEAARRPELYGEQGAPDTVDGRFDMIVLHAAVLMRRLREGDEPGRQAAQAVFDAMFDDMDAALREMGTGDLSVGKKVRKMAEAFYGRAAAYDEALGERDEAALADAIERNLFDAEAADGPGAASRRLASYASACAAELNDQDVQAVIAGEAPRFAELR</sequence>
<gene>
    <name evidence="4" type="ORF">DDZ18_05320</name>
</gene>
<dbReference type="PANTHER" id="PTHR12184:SF1">
    <property type="entry name" value="UBIQUINOL-CYTOCHROME-C REDUCTASE COMPLEX ASSEMBLY FACTOR 1"/>
    <property type="match status" value="1"/>
</dbReference>
<comment type="caution">
    <text evidence="4">The sequence shown here is derived from an EMBL/GenBank/DDBJ whole genome shotgun (WGS) entry which is preliminary data.</text>
</comment>
<comment type="similarity">
    <text evidence="2">Belongs to the UPF0174 family.</text>
</comment>
<evidence type="ECO:0000313" key="4">
    <source>
        <dbReference type="EMBL" id="PWE17995.1"/>
    </source>
</evidence>
<protein>
    <submittedName>
        <fullName evidence="4">Ubiquinol-cytochrome C chaperone</fullName>
    </submittedName>
</protein>
<dbReference type="Proteomes" id="UP000245168">
    <property type="component" value="Unassembled WGS sequence"/>
</dbReference>
<dbReference type="OrthoDB" id="7158889at2"/>
<reference evidence="5" key="1">
    <citation type="submission" date="2018-05" db="EMBL/GenBank/DDBJ databases">
        <authorList>
            <person name="Liu B.-T."/>
        </authorList>
    </citation>
    <scope>NUCLEOTIDE SEQUENCE [LARGE SCALE GENOMIC DNA]</scope>
    <source>
        <strain evidence="5">WD6-1</strain>
    </source>
</reference>